<dbReference type="EMBL" id="CM026431">
    <property type="protein sequence ID" value="KAG0560222.1"/>
    <property type="molecule type" value="Genomic_DNA"/>
</dbReference>
<comment type="caution">
    <text evidence="1">The sequence shown here is derived from an EMBL/GenBank/DDBJ whole genome shotgun (WGS) entry which is preliminary data.</text>
</comment>
<evidence type="ECO:0000313" key="1">
    <source>
        <dbReference type="EMBL" id="KAG0560222.1"/>
    </source>
</evidence>
<sequence>MGMWDEMCVACGGPLFAPDKECFDTEGLSETEAKYIDSLSFEDSKWLDDRVGITESEERVPLGQETGYGSFDLDESTYFCAATVFKHMTPSDEGYIYGLTCHTKCLELLERDLHYTLRFQDVWPMLMRQ</sequence>
<keyword evidence="2" id="KW-1185">Reference proteome</keyword>
<evidence type="ECO:0000313" key="2">
    <source>
        <dbReference type="Proteomes" id="UP000822688"/>
    </source>
</evidence>
<accession>A0A8T0GTC2</accession>
<dbReference type="AlphaFoldDB" id="A0A8T0GTC2"/>
<gene>
    <name evidence="1" type="ORF">KC19_10G163600</name>
</gene>
<dbReference type="Proteomes" id="UP000822688">
    <property type="component" value="Chromosome 10"/>
</dbReference>
<proteinExistence type="predicted"/>
<organism evidence="1 2">
    <name type="scientific">Ceratodon purpureus</name>
    <name type="common">Fire moss</name>
    <name type="synonym">Dicranum purpureum</name>
    <dbReference type="NCBI Taxonomy" id="3225"/>
    <lineage>
        <taxon>Eukaryota</taxon>
        <taxon>Viridiplantae</taxon>
        <taxon>Streptophyta</taxon>
        <taxon>Embryophyta</taxon>
        <taxon>Bryophyta</taxon>
        <taxon>Bryophytina</taxon>
        <taxon>Bryopsida</taxon>
        <taxon>Dicranidae</taxon>
        <taxon>Pseudoditrichales</taxon>
        <taxon>Ditrichaceae</taxon>
        <taxon>Ceratodon</taxon>
    </lineage>
</organism>
<protein>
    <submittedName>
        <fullName evidence="1">Uncharacterized protein</fullName>
    </submittedName>
</protein>
<name>A0A8T0GTC2_CERPU</name>
<reference evidence="1" key="1">
    <citation type="submission" date="2020-06" db="EMBL/GenBank/DDBJ databases">
        <title>WGS assembly of Ceratodon purpureus strain R40.</title>
        <authorList>
            <person name="Carey S.B."/>
            <person name="Jenkins J."/>
            <person name="Shu S."/>
            <person name="Lovell J.T."/>
            <person name="Sreedasyam A."/>
            <person name="Maumus F."/>
            <person name="Tiley G.P."/>
            <person name="Fernandez-Pozo N."/>
            <person name="Barry K."/>
            <person name="Chen C."/>
            <person name="Wang M."/>
            <person name="Lipzen A."/>
            <person name="Daum C."/>
            <person name="Saski C.A."/>
            <person name="Payton A.C."/>
            <person name="Mcbreen J.C."/>
            <person name="Conrad R.E."/>
            <person name="Kollar L.M."/>
            <person name="Olsson S."/>
            <person name="Huttunen S."/>
            <person name="Landis J.B."/>
            <person name="Wickett N.J."/>
            <person name="Johnson M.G."/>
            <person name="Rensing S.A."/>
            <person name="Grimwood J."/>
            <person name="Schmutz J."/>
            <person name="Mcdaniel S.F."/>
        </authorList>
    </citation>
    <scope>NUCLEOTIDE SEQUENCE</scope>
    <source>
        <strain evidence="1">R40</strain>
    </source>
</reference>